<keyword evidence="1" id="KW-1133">Transmembrane helix</keyword>
<dbReference type="PANTHER" id="PTHR14969">
    <property type="entry name" value="SPHINGOSINE-1-PHOSPHATE PHOSPHOHYDROLASE"/>
    <property type="match status" value="1"/>
</dbReference>
<feature type="transmembrane region" description="Helical" evidence="1">
    <location>
        <begin position="106"/>
        <end position="127"/>
    </location>
</feature>
<evidence type="ECO:0000313" key="3">
    <source>
        <dbReference type="EMBL" id="MDO7908301.1"/>
    </source>
</evidence>
<dbReference type="SUPFAM" id="SSF48317">
    <property type="entry name" value="Acid phosphatase/Vanadium-dependent haloperoxidase"/>
    <property type="match status" value="1"/>
</dbReference>
<dbReference type="SMART" id="SM00014">
    <property type="entry name" value="acidPPc"/>
    <property type="match status" value="1"/>
</dbReference>
<dbReference type="Pfam" id="PF01569">
    <property type="entry name" value="PAP2"/>
    <property type="match status" value="1"/>
</dbReference>
<dbReference type="PANTHER" id="PTHR14969:SF13">
    <property type="entry name" value="AT30094P"/>
    <property type="match status" value="1"/>
</dbReference>
<feature type="domain" description="Phosphatidic acid phosphatase type 2/haloperoxidase" evidence="2">
    <location>
        <begin position="106"/>
        <end position="218"/>
    </location>
</feature>
<feature type="transmembrane region" description="Helical" evidence="1">
    <location>
        <begin position="203"/>
        <end position="221"/>
    </location>
</feature>
<feature type="transmembrane region" description="Helical" evidence="1">
    <location>
        <begin position="20"/>
        <end position="45"/>
    </location>
</feature>
<evidence type="ECO:0000313" key="4">
    <source>
        <dbReference type="Proteomes" id="UP001240171"/>
    </source>
</evidence>
<dbReference type="InterPro" id="IPR000326">
    <property type="entry name" value="PAP2/HPO"/>
</dbReference>
<evidence type="ECO:0000259" key="2">
    <source>
        <dbReference type="SMART" id="SM00014"/>
    </source>
</evidence>
<proteinExistence type="predicted"/>
<reference evidence="3 4" key="1">
    <citation type="submission" date="2023-07" db="EMBL/GenBank/DDBJ databases">
        <title>Paenibacillus sp. JX-17 nov. isolated from soil.</title>
        <authorList>
            <person name="Wan Y."/>
            <person name="Liu B."/>
        </authorList>
    </citation>
    <scope>NUCLEOTIDE SEQUENCE [LARGE SCALE GENOMIC DNA]</scope>
    <source>
        <strain evidence="3 4">JX-17</strain>
    </source>
</reference>
<name>A0ABT9CG98_9BACL</name>
<keyword evidence="1" id="KW-0812">Transmembrane</keyword>
<dbReference type="InterPro" id="IPR036938">
    <property type="entry name" value="PAP2/HPO_sf"/>
</dbReference>
<keyword evidence="4" id="KW-1185">Reference proteome</keyword>
<dbReference type="RefSeq" id="WP_305025518.1">
    <property type="nucleotide sequence ID" value="NZ_JAUQTB010000014.1"/>
</dbReference>
<protein>
    <submittedName>
        <fullName evidence="3">Phosphatase PAP2 family protein</fullName>
    </submittedName>
</protein>
<comment type="caution">
    <text evidence="3">The sequence shown here is derived from an EMBL/GenBank/DDBJ whole genome shotgun (WGS) entry which is preliminary data.</text>
</comment>
<feature type="transmembrane region" description="Helical" evidence="1">
    <location>
        <begin position="75"/>
        <end position="99"/>
    </location>
</feature>
<dbReference type="Proteomes" id="UP001240171">
    <property type="component" value="Unassembled WGS sequence"/>
</dbReference>
<dbReference type="EMBL" id="JAUQTB010000014">
    <property type="protein sequence ID" value="MDO7908301.1"/>
    <property type="molecule type" value="Genomic_DNA"/>
</dbReference>
<organism evidence="3 4">
    <name type="scientific">Paenibacillus lacisoli</name>
    <dbReference type="NCBI Taxonomy" id="3064525"/>
    <lineage>
        <taxon>Bacteria</taxon>
        <taxon>Bacillati</taxon>
        <taxon>Bacillota</taxon>
        <taxon>Bacilli</taxon>
        <taxon>Bacillales</taxon>
        <taxon>Paenibacillaceae</taxon>
        <taxon>Paenibacillus</taxon>
    </lineage>
</organism>
<keyword evidence="1" id="KW-0472">Membrane</keyword>
<dbReference type="Gene3D" id="1.20.144.10">
    <property type="entry name" value="Phosphatidic acid phosphatase type 2/haloperoxidase"/>
    <property type="match status" value="2"/>
</dbReference>
<feature type="transmembrane region" description="Helical" evidence="1">
    <location>
        <begin position="177"/>
        <end position="197"/>
    </location>
</feature>
<accession>A0ABT9CG98</accession>
<gene>
    <name evidence="3" type="ORF">Q5741_18020</name>
</gene>
<feature type="transmembrane region" description="Helical" evidence="1">
    <location>
        <begin position="147"/>
        <end position="165"/>
    </location>
</feature>
<sequence length="245" mass="27468">MKNTSNAPDSKDPQSMQHKVKLTISSALAACILCAAGFGLIALWVSDSRIHNFDMTVIRWVSFLDSPTSTAVMKFFTFIGGGLPVVLITILAMSFLYVFLRHRKELIFMGAVVIGSLLLNLILKAIFERARPTINRMVEAGGYSFPSGHSMAAFSLYGALIFLVWKHVPSRLGRMGVILAGALFILMIGISRIYLGVHYPSDVLGGYFVSGCWLAFTIWTYQRMMKRRRRRHSGHEDGRRLRQTM</sequence>
<dbReference type="CDD" id="cd03392">
    <property type="entry name" value="PAP2_like_2"/>
    <property type="match status" value="1"/>
</dbReference>
<evidence type="ECO:0000256" key="1">
    <source>
        <dbReference type="SAM" id="Phobius"/>
    </source>
</evidence>